<proteinExistence type="predicted"/>
<dbReference type="EMBL" id="GBXM01036173">
    <property type="protein sequence ID" value="JAH72404.1"/>
    <property type="molecule type" value="Transcribed_RNA"/>
</dbReference>
<dbReference type="AlphaFoldDB" id="A0A0E9V2P9"/>
<reference evidence="1" key="1">
    <citation type="submission" date="2014-11" db="EMBL/GenBank/DDBJ databases">
        <authorList>
            <person name="Amaro Gonzalez C."/>
        </authorList>
    </citation>
    <scope>NUCLEOTIDE SEQUENCE</scope>
</reference>
<name>A0A0E9V2P9_ANGAN</name>
<reference evidence="1" key="2">
    <citation type="journal article" date="2015" name="Fish Shellfish Immunol.">
        <title>Early steps in the European eel (Anguilla anguilla)-Vibrio vulnificus interaction in the gills: Role of the RtxA13 toxin.</title>
        <authorList>
            <person name="Callol A."/>
            <person name="Pajuelo D."/>
            <person name="Ebbesson L."/>
            <person name="Teles M."/>
            <person name="MacKenzie S."/>
            <person name="Amaro C."/>
        </authorList>
    </citation>
    <scope>NUCLEOTIDE SEQUENCE</scope>
</reference>
<protein>
    <submittedName>
        <fullName evidence="1">Uncharacterized protein</fullName>
    </submittedName>
</protein>
<evidence type="ECO:0000313" key="1">
    <source>
        <dbReference type="EMBL" id="JAH72404.1"/>
    </source>
</evidence>
<organism evidence="1">
    <name type="scientific">Anguilla anguilla</name>
    <name type="common">European freshwater eel</name>
    <name type="synonym">Muraena anguilla</name>
    <dbReference type="NCBI Taxonomy" id="7936"/>
    <lineage>
        <taxon>Eukaryota</taxon>
        <taxon>Metazoa</taxon>
        <taxon>Chordata</taxon>
        <taxon>Craniata</taxon>
        <taxon>Vertebrata</taxon>
        <taxon>Euteleostomi</taxon>
        <taxon>Actinopterygii</taxon>
        <taxon>Neopterygii</taxon>
        <taxon>Teleostei</taxon>
        <taxon>Anguilliformes</taxon>
        <taxon>Anguillidae</taxon>
        <taxon>Anguilla</taxon>
    </lineage>
</organism>
<accession>A0A0E9V2P9</accession>
<sequence length="54" mass="6003">MRCKKKHDKIALKNPRNCEAAKGEPRYSEGPLYIKFSVGQKSTHTLLVLGSTAT</sequence>